<feature type="non-terminal residue" evidence="1">
    <location>
        <position position="103"/>
    </location>
</feature>
<dbReference type="Pfam" id="PF14592">
    <property type="entry name" value="Chondroitinas_B"/>
    <property type="match status" value="1"/>
</dbReference>
<organism evidence="1">
    <name type="scientific">marine metagenome</name>
    <dbReference type="NCBI Taxonomy" id="408172"/>
    <lineage>
        <taxon>unclassified sequences</taxon>
        <taxon>metagenomes</taxon>
        <taxon>ecological metagenomes</taxon>
    </lineage>
</organism>
<dbReference type="InterPro" id="IPR011050">
    <property type="entry name" value="Pectin_lyase_fold/virulence"/>
</dbReference>
<dbReference type="InterPro" id="IPR039513">
    <property type="entry name" value="PL-6"/>
</dbReference>
<protein>
    <submittedName>
        <fullName evidence="1">Uncharacterized protein</fullName>
    </submittedName>
</protein>
<evidence type="ECO:0000313" key="1">
    <source>
        <dbReference type="EMBL" id="SVE40782.1"/>
    </source>
</evidence>
<dbReference type="SUPFAM" id="SSF51126">
    <property type="entry name" value="Pectin lyase-like"/>
    <property type="match status" value="1"/>
</dbReference>
<sequence>MNSIAHGLVLILVLNWNVHGREWLVGSSTEIKSVLSDLKPGDVVVMKSGRWHDQKIRFTANGTAQKPILLKAQKAGQTRLTGKSRLHIYGTYLVVDGLLFTEG</sequence>
<proteinExistence type="predicted"/>
<dbReference type="EMBL" id="UINC01215200">
    <property type="protein sequence ID" value="SVE40782.1"/>
    <property type="molecule type" value="Genomic_DNA"/>
</dbReference>
<dbReference type="InterPro" id="IPR012334">
    <property type="entry name" value="Pectin_lyas_fold"/>
</dbReference>
<dbReference type="Gene3D" id="2.160.20.10">
    <property type="entry name" value="Single-stranded right-handed beta-helix, Pectin lyase-like"/>
    <property type="match status" value="1"/>
</dbReference>
<dbReference type="AlphaFoldDB" id="A0A383D8H0"/>
<reference evidence="1" key="1">
    <citation type="submission" date="2018-05" db="EMBL/GenBank/DDBJ databases">
        <authorList>
            <person name="Lanie J.A."/>
            <person name="Ng W.-L."/>
            <person name="Kazmierczak K.M."/>
            <person name="Andrzejewski T.M."/>
            <person name="Davidsen T.M."/>
            <person name="Wayne K.J."/>
            <person name="Tettelin H."/>
            <person name="Glass J.I."/>
            <person name="Rusch D."/>
            <person name="Podicherti R."/>
            <person name="Tsui H.-C.T."/>
            <person name="Winkler M.E."/>
        </authorList>
    </citation>
    <scope>NUCLEOTIDE SEQUENCE</scope>
</reference>
<accession>A0A383D8H0</accession>
<gene>
    <name evidence="1" type="ORF">METZ01_LOCUS493636</name>
</gene>
<name>A0A383D8H0_9ZZZZ</name>